<proteinExistence type="predicted"/>
<dbReference type="EMBL" id="KY503037">
    <property type="protein sequence ID" value="ASI38213.1"/>
    <property type="molecule type" value="Genomic_DNA"/>
</dbReference>
<reference evidence="1" key="1">
    <citation type="submission" date="2017-01" db="EMBL/GenBank/DDBJ databases">
        <title>IS1411 activates the repA gene of the plasmid pG20 in Pseudomonas fluorescens PC20.</title>
        <authorList>
            <person name="Naanuri E."/>
            <person name="Heinaru E."/>
            <person name="Joesaar M."/>
            <person name="Heinaru A."/>
        </authorList>
    </citation>
    <scope>NUCLEOTIDE SEQUENCE</scope>
    <source>
        <strain evidence="1">PC24</strain>
        <plasmid evidence="1">pPHE24</plasmid>
    </source>
</reference>
<geneLocation type="plasmid" evidence="1">
    <name>pPHE24</name>
</geneLocation>
<evidence type="ECO:0000313" key="1">
    <source>
        <dbReference type="EMBL" id="ASI38213.1"/>
    </source>
</evidence>
<organism evidence="1">
    <name type="scientific">Pseudomonas fluorescens</name>
    <dbReference type="NCBI Taxonomy" id="294"/>
    <lineage>
        <taxon>Bacteria</taxon>
        <taxon>Pseudomonadati</taxon>
        <taxon>Pseudomonadota</taxon>
        <taxon>Gammaproteobacteria</taxon>
        <taxon>Pseudomonadales</taxon>
        <taxon>Pseudomonadaceae</taxon>
        <taxon>Pseudomonas</taxon>
    </lineage>
</organism>
<protein>
    <submittedName>
        <fullName evidence="1">Uncharacterized protein</fullName>
    </submittedName>
</protein>
<sequence>MVGRQQAAQAPLFYTFNLDDHIPANHLLCCIDQFLDLSELHQHLDSHYTALAIGMVIEAAQVAGCIAEFTLGQNLHPTRATRLEILLCPTGIALLLPAQHGRHS</sequence>
<dbReference type="AlphaFoldDB" id="A0A220ITL8"/>
<accession>A0A220ITL8</accession>
<keyword evidence="1" id="KW-0614">Plasmid</keyword>
<name>A0A220ITL8_PSEFL</name>